<dbReference type="CDD" id="cd00761">
    <property type="entry name" value="Glyco_tranf_GTA_type"/>
    <property type="match status" value="1"/>
</dbReference>
<dbReference type="Gene3D" id="3.90.550.10">
    <property type="entry name" value="Spore Coat Polysaccharide Biosynthesis Protein SpsA, Chain A"/>
    <property type="match status" value="1"/>
</dbReference>
<feature type="domain" description="Glycosyltransferase 2-like" evidence="1">
    <location>
        <begin position="9"/>
        <end position="124"/>
    </location>
</feature>
<comment type="caution">
    <text evidence="2">The sequence shown here is derived from an EMBL/GenBank/DDBJ whole genome shotgun (WGS) entry which is preliminary data.</text>
</comment>
<keyword evidence="3" id="KW-1185">Reference proteome</keyword>
<protein>
    <submittedName>
        <fullName evidence="2">Glycosyltransferase family 2 protein</fullName>
    </submittedName>
</protein>
<evidence type="ECO:0000313" key="2">
    <source>
        <dbReference type="EMBL" id="MEP0817039.1"/>
    </source>
</evidence>
<dbReference type="EMBL" id="JAMPKM010000003">
    <property type="protein sequence ID" value="MEP0817039.1"/>
    <property type="molecule type" value="Genomic_DNA"/>
</dbReference>
<dbReference type="InterPro" id="IPR029044">
    <property type="entry name" value="Nucleotide-diphossugar_trans"/>
</dbReference>
<sequence>MSFQSPLVSVIIPAYNTESYIGPALESVLSQTYQNIEVLVVDDGSQDRTAEIVESFVQRDPRVQLLRQKNAGVAAARNLAIAHAQGEYIAPIDADDVWYPQKLEKQVQCMLRSGPEVGLVYTWSVHIDEAGAIIGKYNLERAYKPEGSIYPILVYSNFLDNASNPLIRRTCLDRVGGFNPELRAQNAQGCEDWELYLRIADAYEFRVVPEFLVGYRQLLGSMASNCRAMAKSYQLVIAEVRTRHAEIPPTIYRWSRGCFYHYLMGKSYKSGAHWHTLEWLALTLKDDLSLLLRPGLYPMILTCLLKIAAKPVTSLIWPDHRSWLKFRQRFRLPPRPLTIEEINNQETKPLPILKPYDWVLLWRWTKAMKICQQLVSTKSKKLQELLLSH</sequence>
<dbReference type="PANTHER" id="PTHR43685">
    <property type="entry name" value="GLYCOSYLTRANSFERASE"/>
    <property type="match status" value="1"/>
</dbReference>
<dbReference type="InterPro" id="IPR050834">
    <property type="entry name" value="Glycosyltransf_2"/>
</dbReference>
<dbReference type="InterPro" id="IPR001173">
    <property type="entry name" value="Glyco_trans_2-like"/>
</dbReference>
<reference evidence="2 3" key="1">
    <citation type="submission" date="2022-04" db="EMBL/GenBank/DDBJ databases">
        <title>Positive selection, recombination, and allopatry shape intraspecific diversity of widespread and dominant cyanobacteria.</title>
        <authorList>
            <person name="Wei J."/>
            <person name="Shu W."/>
            <person name="Hu C."/>
        </authorList>
    </citation>
    <scope>NUCLEOTIDE SEQUENCE [LARGE SCALE GENOMIC DNA]</scope>
    <source>
        <strain evidence="2 3">GB2-A4</strain>
    </source>
</reference>
<dbReference type="Proteomes" id="UP001464891">
    <property type="component" value="Unassembled WGS sequence"/>
</dbReference>
<gene>
    <name evidence="2" type="ORF">NC998_08010</name>
</gene>
<dbReference type="RefSeq" id="WP_190439516.1">
    <property type="nucleotide sequence ID" value="NZ_JAMPKM010000003.1"/>
</dbReference>
<dbReference type="Pfam" id="PF00535">
    <property type="entry name" value="Glycos_transf_2"/>
    <property type="match status" value="1"/>
</dbReference>
<evidence type="ECO:0000259" key="1">
    <source>
        <dbReference type="Pfam" id="PF00535"/>
    </source>
</evidence>
<name>A0ABV0J5W0_9CYAN</name>
<proteinExistence type="predicted"/>
<dbReference type="PANTHER" id="PTHR43685:SF11">
    <property type="entry name" value="GLYCOSYLTRANSFERASE TAGX-RELATED"/>
    <property type="match status" value="1"/>
</dbReference>
<evidence type="ECO:0000313" key="3">
    <source>
        <dbReference type="Proteomes" id="UP001464891"/>
    </source>
</evidence>
<dbReference type="SUPFAM" id="SSF53448">
    <property type="entry name" value="Nucleotide-diphospho-sugar transferases"/>
    <property type="match status" value="1"/>
</dbReference>
<organism evidence="2 3">
    <name type="scientific">Trichocoleus desertorum GB2-A4</name>
    <dbReference type="NCBI Taxonomy" id="2933944"/>
    <lineage>
        <taxon>Bacteria</taxon>
        <taxon>Bacillati</taxon>
        <taxon>Cyanobacteriota</taxon>
        <taxon>Cyanophyceae</taxon>
        <taxon>Leptolyngbyales</taxon>
        <taxon>Trichocoleusaceae</taxon>
        <taxon>Trichocoleus</taxon>
    </lineage>
</organism>
<accession>A0ABV0J5W0</accession>